<dbReference type="AlphaFoldDB" id="A0A1V0GWW1"/>
<dbReference type="InterPro" id="IPR027417">
    <property type="entry name" value="P-loop_NTPase"/>
</dbReference>
<dbReference type="Gene3D" id="3.40.50.300">
    <property type="entry name" value="P-loop containing nucleotide triphosphate hydrolases"/>
    <property type="match status" value="1"/>
</dbReference>
<gene>
    <name evidence="1" type="ORF">A6J80_19630</name>
</gene>
<dbReference type="Proteomes" id="UP000191257">
    <property type="component" value="Chromosome"/>
</dbReference>
<dbReference type="eggNOG" id="COG4544">
    <property type="taxonomic scope" value="Bacteria"/>
</dbReference>
<dbReference type="RefSeq" id="WP_080622652.1">
    <property type="nucleotide sequence ID" value="NZ_CAWMZI010000001.1"/>
</dbReference>
<protein>
    <submittedName>
        <fullName evidence="1">Damage-inducible protein</fullName>
    </submittedName>
</protein>
<sequence length="253" mass="26120">MPARPASPALAALHARIALIEGDGGPARGSLPFGVPDLDRRLPSGGLALGCLHEVAGGGKDAAYGAAAACFAAGIAARLPGQVLWCVTQADLFAPGLEQAGLAPDRVIHVEAGDDKALLSCMEEGLRHGGLAAVVAEVARLSMTASRRLHLAARASGTLGLALRRWRRQADAADFGQPTAAMTRWRVSVLPSAPLPVPGVARPRWRVELIRARAGEPFTIELEACDGTGHLGLPADVADRSAAAAGGRQRVRL</sequence>
<dbReference type="InterPro" id="IPR017026">
    <property type="entry name" value="ImuA"/>
</dbReference>
<name>A0A1V0GWW1_9RHOB</name>
<dbReference type="PIRSF" id="PIRSF034285">
    <property type="entry name" value="UCP034285"/>
    <property type="match status" value="1"/>
</dbReference>
<dbReference type="SUPFAM" id="SSF52540">
    <property type="entry name" value="P-loop containing nucleoside triphosphate hydrolases"/>
    <property type="match status" value="1"/>
</dbReference>
<dbReference type="EMBL" id="CP020442">
    <property type="protein sequence ID" value="ARC38280.1"/>
    <property type="molecule type" value="Genomic_DNA"/>
</dbReference>
<evidence type="ECO:0000313" key="1">
    <source>
        <dbReference type="EMBL" id="ARC38280.1"/>
    </source>
</evidence>
<keyword evidence="2" id="KW-1185">Reference proteome</keyword>
<evidence type="ECO:0000313" key="2">
    <source>
        <dbReference type="Proteomes" id="UP000191257"/>
    </source>
</evidence>
<proteinExistence type="predicted"/>
<accession>A0A1V0GWW1</accession>
<dbReference type="KEGG" id="pye:A6J80_19630"/>
<dbReference type="STRING" id="147645.A6J80_19630"/>
<reference evidence="1" key="1">
    <citation type="submission" date="2017-12" db="EMBL/GenBank/DDBJ databases">
        <title>FDA dAtabase for Regulatory Grade micrObial Sequences (FDA-ARGOS): Supporting development and validation of Infectious Disease Dx tests.</title>
        <authorList>
            <person name="Campos J."/>
            <person name="Goldberg B."/>
            <person name="Tallon L."/>
            <person name="Sadzewicz L."/>
            <person name="Sengamalay N."/>
            <person name="Ott S."/>
            <person name="Godinez A."/>
            <person name="Nagaraj S."/>
            <person name="Vyas G."/>
            <person name="Aluvathingal J."/>
            <person name="Nadendla S."/>
            <person name="Geyer C."/>
            <person name="Nandy P."/>
            <person name="Hobson J."/>
            <person name="Sichtig H."/>
        </authorList>
    </citation>
    <scope>NUCLEOTIDE SEQUENCE</scope>
    <source>
        <strain evidence="1">FDAARGOS_252</strain>
    </source>
</reference>
<organism evidence="1 2">
    <name type="scientific">Paracoccus yeei</name>
    <dbReference type="NCBI Taxonomy" id="147645"/>
    <lineage>
        <taxon>Bacteria</taxon>
        <taxon>Pseudomonadati</taxon>
        <taxon>Pseudomonadota</taxon>
        <taxon>Alphaproteobacteria</taxon>
        <taxon>Rhodobacterales</taxon>
        <taxon>Paracoccaceae</taxon>
        <taxon>Paracoccus</taxon>
    </lineage>
</organism>